<evidence type="ECO:0000313" key="9">
    <source>
        <dbReference type="EMBL" id="MBA8792931.1"/>
    </source>
</evidence>
<reference evidence="9 10" key="1">
    <citation type="submission" date="2020-07" db="EMBL/GenBank/DDBJ databases">
        <title>Sequencing the genomes of 1000 actinobacteria strains.</title>
        <authorList>
            <person name="Klenk H.-P."/>
        </authorList>
    </citation>
    <scope>NUCLEOTIDE SEQUENCE [LARGE SCALE GENOMIC DNA]</scope>
    <source>
        <strain evidence="9 10">DSM 100723</strain>
    </source>
</reference>
<sequence length="1330" mass="145258">MATDGPFVAVPALKRVWPQGMPTLDPEARAVLAETKPGFEQAWDRWDRRREDDNSLSDYRATRDRWVQTVLREVIGWQDLLAAAQPIEGKRLLLPLTPATSPDHRMSIEATAALVRDDRPAALVLVVDPVDNLSAVLDDGWAASPLDRMEGLLRANEVPIGVVTDGRWWAIVCARAGAMVASGITDAQTWTEESGVRDAFAALLSRQRLLGGQPGDRLPALFAESVAAAEEITEALGVQVRRAVELLVSALSEAALDAQERGEPDPLPADRHQVYDAAVTVMMRVVFLLFAEERSLLPGSELFTEGYGISDRLTDLDNRSRDSGPDSLDASHLTWHRLLATSQALYAGASFEDLRLPAYGGSLFDPSRFTFLLDRTARGTLRLAVSDRVMREVLDAVQVAKLKGQPPRPISFRDIDVEQIGYIYEGLLGYSCADVEEITVGVLGASGAEPEVPLAVLESITVSHSDPSKVAEALIAWVKEHQPAAKPPSKAALAKALRPGDAAETELALLAITRDDDLRERLRPLVGLIRRDLRERLTVLLPGGLIVVETPSRATAGAHYTPRSLAEEVVEHALEPLVYHPGPHQTGDRDQWRRVSSDRLLDLKVADIACGSGAFLVAAARYLAARLVEAWHDERVGVGEPQQLYVRAVREVVASCLYGADINSMAVEMAKLSLWLVSLDPKLPFSFVDDKVLHGNSLLGITDLRQLKALHIDPDSAPPQASLFDLDIDATVDRAVRLRGQLASAVDDADPQRSATTKRRLWAAYRDEMATLSTVADGVIAAGLAVGGKPGKALNERYTNLALAVADAFPAQGGGDGGELDRIIERGLTPTVATDYDRWQPLHWVLAVPDVIQRGGFDAVVGNPPFLGGQKLTGSMGSNIRDWFVTQLAGGQRGSADLVAYFFLRAAQVLNPTGTLGLIATNTVAQGDTRQVGLDPLVSNGLTITRAIQSRSWPAASANLEYAAVWGTFGHVSEQAERVSDDVPVPRISTLLEPAGQLDGHPKRLAENTGIAFIGCYVLGMGFVLEPAEAKAWIEADRRNAEVLFPYLNGEDLNSRPDASPSRWVIDFGSWTEARCRTFPLPFARVSETVRIERQRKPKAVSSAPWWLFLRSRPALRKAIADLDEVLVLTRVSKTVMPVRVPNSSIFSDSLVVFATNSCADQAVLSSSLHQIWAIKYGSGMRNDPRYTPSDVFETFPRPASSEELARRGRELDSERRQLMLSRQLGLTKLYNLINDPEITDEADADVARMRAIHVELDRAVMDAYGWGDVPLDHGFHTYRQMTRWTVSPAARVEILDRLLAENHRRAAGSGSASGSDLDDDELTDEEVIA</sequence>
<gene>
    <name evidence="9" type="ORF">FHX74_000525</name>
</gene>
<dbReference type="PANTHER" id="PTHR33841:SF1">
    <property type="entry name" value="DNA METHYLTRANSFERASE A"/>
    <property type="match status" value="1"/>
</dbReference>
<evidence type="ECO:0000313" key="10">
    <source>
        <dbReference type="Proteomes" id="UP000523079"/>
    </source>
</evidence>
<evidence type="ECO:0000259" key="8">
    <source>
        <dbReference type="Pfam" id="PF20466"/>
    </source>
</evidence>
<protein>
    <recommendedName>
        <fullName evidence="1">site-specific DNA-methyltransferase (adenine-specific)</fullName>
        <ecNumber evidence="1">2.1.1.72</ecNumber>
    </recommendedName>
</protein>
<dbReference type="GO" id="GO:0009007">
    <property type="term" value="F:site-specific DNA-methyltransferase (adenine-specific) activity"/>
    <property type="evidence" value="ECO:0007669"/>
    <property type="project" value="UniProtKB-EC"/>
</dbReference>
<dbReference type="Gene3D" id="3.40.50.150">
    <property type="entry name" value="Vaccinia Virus protein VP39"/>
    <property type="match status" value="2"/>
</dbReference>
<dbReference type="EMBL" id="JACGWT010000001">
    <property type="protein sequence ID" value="MBA8792931.1"/>
    <property type="molecule type" value="Genomic_DNA"/>
</dbReference>
<dbReference type="GO" id="GO:0003676">
    <property type="term" value="F:nucleic acid binding"/>
    <property type="evidence" value="ECO:0007669"/>
    <property type="project" value="InterPro"/>
</dbReference>
<keyword evidence="3" id="KW-0808">Transferase</keyword>
<feature type="domain" description="MmeI-like target recognition" evidence="8">
    <location>
        <begin position="1023"/>
        <end position="1199"/>
    </location>
</feature>
<accession>A0A7W3P4H6</accession>
<evidence type="ECO:0000259" key="7">
    <source>
        <dbReference type="Pfam" id="PF07669"/>
    </source>
</evidence>
<dbReference type="PROSITE" id="PS00092">
    <property type="entry name" value="N6_MTASE"/>
    <property type="match status" value="1"/>
</dbReference>
<keyword evidence="4" id="KW-0949">S-adenosyl-L-methionine</keyword>
<evidence type="ECO:0000256" key="1">
    <source>
        <dbReference type="ARBA" id="ARBA00011900"/>
    </source>
</evidence>
<comment type="catalytic activity">
    <reaction evidence="5">
        <text>a 2'-deoxyadenosine in DNA + S-adenosyl-L-methionine = an N(6)-methyl-2'-deoxyadenosine in DNA + S-adenosyl-L-homocysteine + H(+)</text>
        <dbReference type="Rhea" id="RHEA:15197"/>
        <dbReference type="Rhea" id="RHEA-COMP:12418"/>
        <dbReference type="Rhea" id="RHEA-COMP:12419"/>
        <dbReference type="ChEBI" id="CHEBI:15378"/>
        <dbReference type="ChEBI" id="CHEBI:57856"/>
        <dbReference type="ChEBI" id="CHEBI:59789"/>
        <dbReference type="ChEBI" id="CHEBI:90615"/>
        <dbReference type="ChEBI" id="CHEBI:90616"/>
        <dbReference type="EC" id="2.1.1.72"/>
    </reaction>
</comment>
<feature type="region of interest" description="Disordered" evidence="6">
    <location>
        <begin position="1306"/>
        <end position="1330"/>
    </location>
</feature>
<dbReference type="PRINTS" id="PR00507">
    <property type="entry name" value="N12N6MTFRASE"/>
</dbReference>
<organism evidence="9 10">
    <name type="scientific">Microlunatus kandeliicorticis</name>
    <dbReference type="NCBI Taxonomy" id="1759536"/>
    <lineage>
        <taxon>Bacteria</taxon>
        <taxon>Bacillati</taxon>
        <taxon>Actinomycetota</taxon>
        <taxon>Actinomycetes</taxon>
        <taxon>Propionibacteriales</taxon>
        <taxon>Propionibacteriaceae</taxon>
        <taxon>Microlunatus</taxon>
    </lineage>
</organism>
<name>A0A7W3P4H6_9ACTN</name>
<dbReference type="SUPFAM" id="SSF53335">
    <property type="entry name" value="S-adenosyl-L-methionine-dependent methyltransferases"/>
    <property type="match status" value="1"/>
</dbReference>
<dbReference type="InterPro" id="IPR002052">
    <property type="entry name" value="DNA_methylase_N6_adenine_CS"/>
</dbReference>
<dbReference type="GO" id="GO:0006304">
    <property type="term" value="P:DNA modification"/>
    <property type="evidence" value="ECO:0007669"/>
    <property type="project" value="InterPro"/>
</dbReference>
<dbReference type="RefSeq" id="WP_220483393.1">
    <property type="nucleotide sequence ID" value="NZ_JACGWT010000001.1"/>
</dbReference>
<dbReference type="Pfam" id="PF07669">
    <property type="entry name" value="Eco57I"/>
    <property type="match status" value="1"/>
</dbReference>
<proteinExistence type="predicted"/>
<evidence type="ECO:0000256" key="5">
    <source>
        <dbReference type="ARBA" id="ARBA00047942"/>
    </source>
</evidence>
<dbReference type="PANTHER" id="PTHR33841">
    <property type="entry name" value="DNA METHYLTRANSFERASE YEEA-RELATED"/>
    <property type="match status" value="1"/>
</dbReference>
<dbReference type="Proteomes" id="UP000523079">
    <property type="component" value="Unassembled WGS sequence"/>
</dbReference>
<dbReference type="EC" id="2.1.1.72" evidence="1"/>
<feature type="compositionally biased region" description="Acidic residues" evidence="6">
    <location>
        <begin position="1317"/>
        <end position="1330"/>
    </location>
</feature>
<evidence type="ECO:0000256" key="6">
    <source>
        <dbReference type="SAM" id="MobiDB-lite"/>
    </source>
</evidence>
<keyword evidence="2 9" id="KW-0489">Methyltransferase</keyword>
<dbReference type="InterPro" id="IPR046820">
    <property type="entry name" value="MmeI_TRD"/>
</dbReference>
<dbReference type="Pfam" id="PF20466">
    <property type="entry name" value="MmeI_TRD"/>
    <property type="match status" value="1"/>
</dbReference>
<dbReference type="InterPro" id="IPR011639">
    <property type="entry name" value="MethylTrfase_TaqI-like_dom"/>
</dbReference>
<evidence type="ECO:0000256" key="3">
    <source>
        <dbReference type="ARBA" id="ARBA00022679"/>
    </source>
</evidence>
<comment type="caution">
    <text evidence="9">The sequence shown here is derived from an EMBL/GenBank/DDBJ whole genome shotgun (WGS) entry which is preliminary data.</text>
</comment>
<dbReference type="InterPro" id="IPR050953">
    <property type="entry name" value="N4_N6_ade-DNA_methylase"/>
</dbReference>
<evidence type="ECO:0000256" key="4">
    <source>
        <dbReference type="ARBA" id="ARBA00022691"/>
    </source>
</evidence>
<dbReference type="InterPro" id="IPR029063">
    <property type="entry name" value="SAM-dependent_MTases_sf"/>
</dbReference>
<feature type="domain" description="Type II methyltransferase M.TaqI-like" evidence="7">
    <location>
        <begin position="656"/>
        <end position="926"/>
    </location>
</feature>
<evidence type="ECO:0000256" key="2">
    <source>
        <dbReference type="ARBA" id="ARBA00022603"/>
    </source>
</evidence>
<keyword evidence="10" id="KW-1185">Reference proteome</keyword>
<dbReference type="GO" id="GO:0032259">
    <property type="term" value="P:methylation"/>
    <property type="evidence" value="ECO:0007669"/>
    <property type="project" value="UniProtKB-KW"/>
</dbReference>